<sequence length="525" mass="59251">MLSDLTESFGQGLVFQYSAVGSMFFGSAIFYFALAHLLPVFTVGSISLLYAIMNILSAVFIFGLGNGLQHYLSYHLARNDTQAIKKIIVKTTYMAIGLAILAFVTVYYISGYVAVLFFHNIIYAQSVKIIGIAISMSVIINIFASVLLGLNQYKKYSIMYTFYYIILYFFPLLLLFLLKNTISLLYGIAFTDAIYALIFIMMVYRNYFKMPKVNNEKAVREPYKNIIIYSIPLFFASIMNTSATYIDRIVVSYFINLGFLGIYNFALVVASAASIMVLPISNLLIPKLSSFFSLNNLDGFKNSIKMLLNIGYLIYVPAALGIAALSRPILVVFAGDQYSIGYIPLMIIMFITSLFAGAVVLSSGISSVRQTRIFIYSSALSLVANIALSIILIPRFNILGAAISYSSMNAVNFIIVYHYARKFKINNFDRTRILKIWFASIIMFSIVFILQFHLSYSIINILLLMLAGFGIYLLEIKAFKLISREEMNYVLDIIPDKFSMLKFILERLSYTNSSSGTDKLFRFIK</sequence>
<name>A0A0Q1B472_9ARCH</name>
<protein>
    <submittedName>
        <fullName evidence="8">Uncharacterized protein</fullName>
    </submittedName>
</protein>
<feature type="transmembrane region" description="Helical" evidence="6">
    <location>
        <begin position="184"/>
        <end position="205"/>
    </location>
</feature>
<keyword evidence="4 6" id="KW-1133">Transmembrane helix</keyword>
<comment type="subcellular location">
    <subcellularLocation>
        <location evidence="1">Cell membrane</location>
        <topology evidence="1">Multi-pass membrane protein</topology>
    </subcellularLocation>
</comment>
<evidence type="ECO:0000256" key="4">
    <source>
        <dbReference type="ARBA" id="ARBA00022989"/>
    </source>
</evidence>
<feature type="transmembrane region" description="Helical" evidence="6">
    <location>
        <begin position="456"/>
        <end position="474"/>
    </location>
</feature>
<keyword evidence="9" id="KW-1185">Reference proteome</keyword>
<gene>
    <name evidence="8" type="ORF">AOG54_03785</name>
    <name evidence="7" type="ORF">SE19_02725</name>
</gene>
<dbReference type="GO" id="GO:0005886">
    <property type="term" value="C:plasma membrane"/>
    <property type="evidence" value="ECO:0007669"/>
    <property type="project" value="UniProtKB-SubCell"/>
</dbReference>
<dbReference type="Proteomes" id="UP000050515">
    <property type="component" value="Unassembled WGS sequence"/>
</dbReference>
<dbReference type="Pfam" id="PF01943">
    <property type="entry name" value="Polysacc_synt"/>
    <property type="match status" value="1"/>
</dbReference>
<evidence type="ECO:0000256" key="6">
    <source>
        <dbReference type="SAM" id="Phobius"/>
    </source>
</evidence>
<dbReference type="AlphaFoldDB" id="A0A0Q1B472"/>
<dbReference type="PANTHER" id="PTHR30250:SF11">
    <property type="entry name" value="O-ANTIGEN TRANSPORTER-RELATED"/>
    <property type="match status" value="1"/>
</dbReference>
<keyword evidence="3 6" id="KW-0812">Transmembrane</keyword>
<accession>A0A0Q1B472</accession>
<keyword evidence="2" id="KW-1003">Cell membrane</keyword>
<dbReference type="InterPro" id="IPR002797">
    <property type="entry name" value="Polysacc_synth"/>
</dbReference>
<evidence type="ECO:0000313" key="10">
    <source>
        <dbReference type="Proteomes" id="UP000050515"/>
    </source>
</evidence>
<evidence type="ECO:0000256" key="1">
    <source>
        <dbReference type="ARBA" id="ARBA00004651"/>
    </source>
</evidence>
<feature type="transmembrane region" description="Helical" evidence="6">
    <location>
        <begin position="258"/>
        <end position="285"/>
    </location>
</feature>
<proteinExistence type="predicted"/>
<reference evidence="7 10" key="1">
    <citation type="submission" date="2015-09" db="EMBL/GenBank/DDBJ databases">
        <title>Draft genome sequence of Acidiplasma aeolicum DSM 18409.</title>
        <authorList>
            <person name="Hemp J."/>
        </authorList>
    </citation>
    <scope>NUCLEOTIDE SEQUENCE [LARGE SCALE GENOMIC DNA]</scope>
    <source>
        <strain evidence="7 10">V</strain>
    </source>
</reference>
<evidence type="ECO:0000256" key="5">
    <source>
        <dbReference type="ARBA" id="ARBA00023136"/>
    </source>
</evidence>
<dbReference type="EMBL" id="LJCQ01000143">
    <property type="protein sequence ID" value="KPV47059.1"/>
    <property type="molecule type" value="Genomic_DNA"/>
</dbReference>
<dbReference type="InterPro" id="IPR050833">
    <property type="entry name" value="Poly_Biosynth_Transport"/>
</dbReference>
<feature type="transmembrane region" description="Helical" evidence="6">
    <location>
        <begin position="40"/>
        <end position="66"/>
    </location>
</feature>
<feature type="transmembrane region" description="Helical" evidence="6">
    <location>
        <begin position="432"/>
        <end position="450"/>
    </location>
</feature>
<dbReference type="PANTHER" id="PTHR30250">
    <property type="entry name" value="PST FAMILY PREDICTED COLANIC ACID TRANSPORTER"/>
    <property type="match status" value="1"/>
</dbReference>
<feature type="transmembrane region" description="Helical" evidence="6">
    <location>
        <begin position="338"/>
        <end position="361"/>
    </location>
</feature>
<dbReference type="EMBL" id="LKBG01000222">
    <property type="protein sequence ID" value="KQB34719.1"/>
    <property type="molecule type" value="Genomic_DNA"/>
</dbReference>
<feature type="transmembrane region" description="Helical" evidence="6">
    <location>
        <begin position="306"/>
        <end position="326"/>
    </location>
</feature>
<evidence type="ECO:0000256" key="3">
    <source>
        <dbReference type="ARBA" id="ARBA00022692"/>
    </source>
</evidence>
<feature type="transmembrane region" description="Helical" evidence="6">
    <location>
        <begin position="162"/>
        <end position="178"/>
    </location>
</feature>
<evidence type="ECO:0000256" key="2">
    <source>
        <dbReference type="ARBA" id="ARBA00022475"/>
    </source>
</evidence>
<feature type="transmembrane region" description="Helical" evidence="6">
    <location>
        <begin position="226"/>
        <end position="246"/>
    </location>
</feature>
<reference evidence="8 9" key="2">
    <citation type="submission" date="2015-09" db="EMBL/GenBank/DDBJ databases">
        <title>Heavy metals and arsenic resistance mechanisms in polyextremophilic archaea of the family Ferroplasmaceae.</title>
        <authorList>
            <person name="Bulaev A.G."/>
            <person name="Kanygina A.V."/>
        </authorList>
    </citation>
    <scope>NUCLEOTIDE SEQUENCE [LARGE SCALE GENOMIC DNA]</scope>
    <source>
        <strain evidence="8 9">VT</strain>
    </source>
</reference>
<feature type="transmembrane region" description="Helical" evidence="6">
    <location>
        <begin position="12"/>
        <end position="34"/>
    </location>
</feature>
<comment type="caution">
    <text evidence="8">The sequence shown here is derived from an EMBL/GenBank/DDBJ whole genome shotgun (WGS) entry which is preliminary data.</text>
</comment>
<organism evidence="8 9">
    <name type="scientific">Acidiplasma aeolicum</name>
    <dbReference type="NCBI Taxonomy" id="507754"/>
    <lineage>
        <taxon>Archaea</taxon>
        <taxon>Methanobacteriati</taxon>
        <taxon>Thermoplasmatota</taxon>
        <taxon>Thermoplasmata</taxon>
        <taxon>Thermoplasmatales</taxon>
        <taxon>Ferroplasmaceae</taxon>
        <taxon>Acidiplasma</taxon>
    </lineage>
</organism>
<feature type="transmembrane region" description="Helical" evidence="6">
    <location>
        <begin position="399"/>
        <end position="420"/>
    </location>
</feature>
<feature type="transmembrane region" description="Helical" evidence="6">
    <location>
        <begin position="87"/>
        <end position="109"/>
    </location>
</feature>
<evidence type="ECO:0000313" key="7">
    <source>
        <dbReference type="EMBL" id="KPV47059.1"/>
    </source>
</evidence>
<evidence type="ECO:0000313" key="9">
    <source>
        <dbReference type="Proteomes" id="UP000050320"/>
    </source>
</evidence>
<keyword evidence="5 6" id="KW-0472">Membrane</keyword>
<evidence type="ECO:0000313" key="8">
    <source>
        <dbReference type="EMBL" id="KQB34719.1"/>
    </source>
</evidence>
<dbReference type="Proteomes" id="UP000050320">
    <property type="component" value="Unassembled WGS sequence"/>
</dbReference>
<feature type="transmembrane region" description="Helical" evidence="6">
    <location>
        <begin position="129"/>
        <end position="150"/>
    </location>
</feature>
<feature type="transmembrane region" description="Helical" evidence="6">
    <location>
        <begin position="373"/>
        <end position="393"/>
    </location>
</feature>
<dbReference type="PATRIC" id="fig|507754.4.peg.1538"/>